<dbReference type="EMBL" id="JAJADQ010000009">
    <property type="protein sequence ID" value="MCB2379340.1"/>
    <property type="molecule type" value="Genomic_DNA"/>
</dbReference>
<name>A0ABS8AJA3_9BACT</name>
<evidence type="ECO:0008006" key="3">
    <source>
        <dbReference type="Google" id="ProtNLM"/>
    </source>
</evidence>
<sequence length="192" mass="21802">MQDVKNTSPFEYAELINVFAEGLRLGIFTKQEVTQWADGFILRDAQPDIFFIELSLSHDKEAALEILSGAAHQMEASTSPRPLLGALYKKLVTTKEPVPDVTDALLPFNWEDELLTKTESVCLNTLVNAAELFEIGLGPAYEQLQEDTLSFLSLYQEYTIANYSHWDVLDQEIPRQLSTKHNQAPYRSRYSI</sequence>
<comment type="caution">
    <text evidence="1">The sequence shown here is derived from an EMBL/GenBank/DDBJ whole genome shotgun (WGS) entry which is preliminary data.</text>
</comment>
<organism evidence="1 2">
    <name type="scientific">Hymenobacter nitidus</name>
    <dbReference type="NCBI Taxonomy" id="2880929"/>
    <lineage>
        <taxon>Bacteria</taxon>
        <taxon>Pseudomonadati</taxon>
        <taxon>Bacteroidota</taxon>
        <taxon>Cytophagia</taxon>
        <taxon>Cytophagales</taxon>
        <taxon>Hymenobacteraceae</taxon>
        <taxon>Hymenobacter</taxon>
    </lineage>
</organism>
<keyword evidence="2" id="KW-1185">Reference proteome</keyword>
<proteinExistence type="predicted"/>
<evidence type="ECO:0000313" key="1">
    <source>
        <dbReference type="EMBL" id="MCB2379340.1"/>
    </source>
</evidence>
<accession>A0ABS8AJA3</accession>
<dbReference type="RefSeq" id="WP_226188110.1">
    <property type="nucleotide sequence ID" value="NZ_JAJADQ010000009.1"/>
</dbReference>
<evidence type="ECO:0000313" key="2">
    <source>
        <dbReference type="Proteomes" id="UP001165297"/>
    </source>
</evidence>
<dbReference type="Proteomes" id="UP001165297">
    <property type="component" value="Unassembled WGS sequence"/>
</dbReference>
<protein>
    <recommendedName>
        <fullName evidence="3">YecA family protein</fullName>
    </recommendedName>
</protein>
<gene>
    <name evidence="1" type="ORF">LGH70_17210</name>
</gene>
<reference evidence="1" key="1">
    <citation type="submission" date="2021-10" db="EMBL/GenBank/DDBJ databases">
        <authorList>
            <person name="Dean J.D."/>
            <person name="Kim M.K."/>
            <person name="Newey C.N."/>
            <person name="Stoker T.S."/>
            <person name="Thompson D.W."/>
            <person name="Grose J.H."/>
        </authorList>
    </citation>
    <scope>NUCLEOTIDE SEQUENCE</scope>
    <source>
        <strain evidence="1">BT635</strain>
    </source>
</reference>